<feature type="domain" description="Right handed beta helix" evidence="2">
    <location>
        <begin position="305"/>
        <end position="431"/>
    </location>
</feature>
<feature type="domain" description="Rhamnogalacturonase A/B/Epimerase-like pectate lyase" evidence="1">
    <location>
        <begin position="22"/>
        <end position="98"/>
    </location>
</feature>
<evidence type="ECO:0000259" key="1">
    <source>
        <dbReference type="Pfam" id="PF12708"/>
    </source>
</evidence>
<comment type="caution">
    <text evidence="3">The sequence shown here is derived from an EMBL/GenBank/DDBJ whole genome shotgun (WGS) entry which is preliminary data.</text>
</comment>
<dbReference type="InterPro" id="IPR006626">
    <property type="entry name" value="PbH1"/>
</dbReference>
<dbReference type="Pfam" id="PF13229">
    <property type="entry name" value="Beta_helix"/>
    <property type="match status" value="1"/>
</dbReference>
<dbReference type="Pfam" id="PF12708">
    <property type="entry name" value="Pect-lyase_RHGA_epim"/>
    <property type="match status" value="1"/>
</dbReference>
<sequence length="686" mass="70223">MPWNDKDALTPQALNSRSGLVFNVKDPDFGAVGDGSTDDTAAITAAISAATTAGGGVVHFSRGTYLVDNLVLADNVALAGEGYHSVLLQSGATNTALVSYTGTQAAPVAVTTASGVSSGDTGVTVGATSSFATDDYVVLGSDELVPNSTAGDTTFGELLEVQGIDSSTLSFRGMVTRNYAPGDTPSALPVTMLEGARVNNLRMVNNTPGTLTNGFVSFRFCREPRTENVWFEKGDGSALFFGHCAGGAVNNSWARDLTDDSGNNRFGYHILAAGATRDLRISNFHTIGGRHAFTTGGVSSAKTGTPQGIAITNGTCTGSGQPGFDTHQEGLNITFVNCSSIGNLSRGFRTRAPRTKFVGCVADTNLTDGFHISSDASNCQIQDCTASNNKQVGADGTGNGFRIEAPNAILSGCVAQNNNRAGFLIGNGSGGREVTDTVLVNCRSTNNHLGTTADAGCVHLDSKTTGVTLSGCDLSNETNAVFFTEGSGAVRMLGCNIHDMNSAATFGGVLPTDMAILGNIGAPDSIGQHFDVQNDSALFLNGTAFQLVTSDTTADDANKSSRLGALPYSSNSAPIVVAFTQGRVSSNILSVGGGTSAGLAATEVDIYTAANNNTATGTRQVRVDSAGRLILSASTLSMAEAGAAGGLAGDATGEAGEIAWGSSSNVSFLYVCVSSNSWMRATLNPF</sequence>
<dbReference type="SMART" id="SM00710">
    <property type="entry name" value="PbH1"/>
    <property type="match status" value="6"/>
</dbReference>
<evidence type="ECO:0000259" key="2">
    <source>
        <dbReference type="Pfam" id="PF13229"/>
    </source>
</evidence>
<name>A0A0F9IR04_9ZZZZ</name>
<dbReference type="InterPro" id="IPR011050">
    <property type="entry name" value="Pectin_lyase_fold/virulence"/>
</dbReference>
<organism evidence="3">
    <name type="scientific">marine sediment metagenome</name>
    <dbReference type="NCBI Taxonomy" id="412755"/>
    <lineage>
        <taxon>unclassified sequences</taxon>
        <taxon>metagenomes</taxon>
        <taxon>ecological metagenomes</taxon>
    </lineage>
</organism>
<dbReference type="Gene3D" id="2.160.20.10">
    <property type="entry name" value="Single-stranded right-handed beta-helix, Pectin lyase-like"/>
    <property type="match status" value="2"/>
</dbReference>
<proteinExistence type="predicted"/>
<dbReference type="SUPFAM" id="SSF51126">
    <property type="entry name" value="Pectin lyase-like"/>
    <property type="match status" value="1"/>
</dbReference>
<dbReference type="InterPro" id="IPR024535">
    <property type="entry name" value="RHGA/B-epi-like_pectate_lyase"/>
</dbReference>
<gene>
    <name evidence="3" type="ORF">LCGC14_1626040</name>
</gene>
<dbReference type="EMBL" id="LAZR01013349">
    <property type="protein sequence ID" value="KKM22369.1"/>
    <property type="molecule type" value="Genomic_DNA"/>
</dbReference>
<dbReference type="InterPro" id="IPR039448">
    <property type="entry name" value="Beta_helix"/>
</dbReference>
<reference evidence="3" key="1">
    <citation type="journal article" date="2015" name="Nature">
        <title>Complex archaea that bridge the gap between prokaryotes and eukaryotes.</title>
        <authorList>
            <person name="Spang A."/>
            <person name="Saw J.H."/>
            <person name="Jorgensen S.L."/>
            <person name="Zaremba-Niedzwiedzka K."/>
            <person name="Martijn J."/>
            <person name="Lind A.E."/>
            <person name="van Eijk R."/>
            <person name="Schleper C."/>
            <person name="Guy L."/>
            <person name="Ettema T.J."/>
        </authorList>
    </citation>
    <scope>NUCLEOTIDE SEQUENCE</scope>
</reference>
<protein>
    <submittedName>
        <fullName evidence="3">Uncharacterized protein</fullName>
    </submittedName>
</protein>
<dbReference type="AlphaFoldDB" id="A0A0F9IR04"/>
<evidence type="ECO:0000313" key="3">
    <source>
        <dbReference type="EMBL" id="KKM22369.1"/>
    </source>
</evidence>
<dbReference type="InterPro" id="IPR012334">
    <property type="entry name" value="Pectin_lyas_fold"/>
</dbReference>
<accession>A0A0F9IR04</accession>